<keyword evidence="4 10" id="KW-0812">Transmembrane</keyword>
<dbReference type="OrthoDB" id="10259681at2759"/>
<feature type="transmembrane region" description="Helical" evidence="10">
    <location>
        <begin position="215"/>
        <end position="238"/>
    </location>
</feature>
<evidence type="ECO:0000256" key="3">
    <source>
        <dbReference type="ARBA" id="ARBA00022679"/>
    </source>
</evidence>
<dbReference type="Proteomes" id="UP000677054">
    <property type="component" value="Unassembled WGS sequence"/>
</dbReference>
<dbReference type="GO" id="GO:0030148">
    <property type="term" value="P:sphingolipid biosynthetic process"/>
    <property type="evidence" value="ECO:0007669"/>
    <property type="project" value="TreeGrafter"/>
</dbReference>
<evidence type="ECO:0000256" key="10">
    <source>
        <dbReference type="RuleBase" id="RU361115"/>
    </source>
</evidence>
<dbReference type="InterPro" id="IPR002076">
    <property type="entry name" value="ELO_fam"/>
</dbReference>
<feature type="transmembrane region" description="Helical" evidence="10">
    <location>
        <begin position="167"/>
        <end position="186"/>
    </location>
</feature>
<feature type="transmembrane region" description="Helical" evidence="10">
    <location>
        <begin position="245"/>
        <end position="263"/>
    </location>
</feature>
<dbReference type="GO" id="GO:0042761">
    <property type="term" value="P:very long-chain fatty acid biosynthetic process"/>
    <property type="evidence" value="ECO:0007669"/>
    <property type="project" value="TreeGrafter"/>
</dbReference>
<comment type="catalytic activity">
    <reaction evidence="10">
        <text>a very-long-chain acyl-CoA + malonyl-CoA + H(+) = a very-long-chain 3-oxoacyl-CoA + CO2 + CoA</text>
        <dbReference type="Rhea" id="RHEA:32727"/>
        <dbReference type="ChEBI" id="CHEBI:15378"/>
        <dbReference type="ChEBI" id="CHEBI:16526"/>
        <dbReference type="ChEBI" id="CHEBI:57287"/>
        <dbReference type="ChEBI" id="CHEBI:57384"/>
        <dbReference type="ChEBI" id="CHEBI:90725"/>
        <dbReference type="ChEBI" id="CHEBI:90736"/>
        <dbReference type="EC" id="2.3.1.199"/>
    </reaction>
</comment>
<dbReference type="Pfam" id="PF01151">
    <property type="entry name" value="ELO"/>
    <property type="match status" value="1"/>
</dbReference>
<dbReference type="EMBL" id="LR904814">
    <property type="protein sequence ID" value="CAD7253111.1"/>
    <property type="molecule type" value="Genomic_DNA"/>
</dbReference>
<comment type="subcellular location">
    <subcellularLocation>
        <location evidence="1">Membrane</location>
        <topology evidence="1">Multi-pass membrane protein</topology>
    </subcellularLocation>
</comment>
<evidence type="ECO:0000313" key="12">
    <source>
        <dbReference type="Proteomes" id="UP000677054"/>
    </source>
</evidence>
<gene>
    <name evidence="11" type="ORF">DSTB1V02_LOCUS12861</name>
</gene>
<keyword evidence="12" id="KW-1185">Reference proteome</keyword>
<accession>A0A7R9FS42</accession>
<dbReference type="GO" id="GO:0005789">
    <property type="term" value="C:endoplasmic reticulum membrane"/>
    <property type="evidence" value="ECO:0007669"/>
    <property type="project" value="TreeGrafter"/>
</dbReference>
<dbReference type="GO" id="GO:0009922">
    <property type="term" value="F:fatty acid elongase activity"/>
    <property type="evidence" value="ECO:0007669"/>
    <property type="project" value="UniProtKB-EC"/>
</dbReference>
<keyword evidence="8 10" id="KW-0472">Membrane</keyword>
<keyword evidence="2 10" id="KW-0444">Lipid biosynthesis</keyword>
<keyword evidence="3 10" id="KW-0808">Transferase</keyword>
<dbReference type="PANTHER" id="PTHR11157:SF17">
    <property type="entry name" value="ELONGATION OF VERY LONG CHAIN FATTY ACIDS PROTEIN 6"/>
    <property type="match status" value="1"/>
</dbReference>
<comment type="similarity">
    <text evidence="10">Belongs to the ELO family.</text>
</comment>
<keyword evidence="6 10" id="KW-1133">Transmembrane helix</keyword>
<keyword evidence="9 10" id="KW-0275">Fatty acid biosynthesis</keyword>
<evidence type="ECO:0000313" key="11">
    <source>
        <dbReference type="EMBL" id="CAD7253111.1"/>
    </source>
</evidence>
<feature type="transmembrane region" description="Helical" evidence="10">
    <location>
        <begin position="333"/>
        <end position="357"/>
    </location>
</feature>
<evidence type="ECO:0000256" key="7">
    <source>
        <dbReference type="ARBA" id="ARBA00023098"/>
    </source>
</evidence>
<evidence type="ECO:0000256" key="1">
    <source>
        <dbReference type="ARBA" id="ARBA00004141"/>
    </source>
</evidence>
<sequence>MPLCDAEDLEGVPECSQSVNVTPMNSLEVTPDNGSVLLFLDRLERFRFLGLLGSIKRLGRNFVRTKLIASRRLSSSRREGSPSEEMASAGILSNCSDQGRDTWHHPLASGLELDVGNSLLGNVQGDWVSGPKYMRLFAGIVAVYLTSVPLLISLMKRRKALELRKPLLLWNVGLAIYSLVCCVRLASGTFHSVRRDGFWSNTCAPKEERDVDPIWYFWLYTVPVSKAVEMGDTLFVVLRKRRLTFLQYYHHAMACIVASFALHNCDATYSYYATMNVGVHALMYLYYALKTVGVHIPLSYAMLLTSIQIFQFFVAIFLQACVCFHILSGYSCHLTLFSSITTFFMYGTFTVLFMNFYRCKYLGGKKLKTT</sequence>
<dbReference type="AlphaFoldDB" id="A0A7R9FS42"/>
<dbReference type="EMBL" id="CAJPEV010005297">
    <property type="protein sequence ID" value="CAG0902992.1"/>
    <property type="molecule type" value="Genomic_DNA"/>
</dbReference>
<feature type="transmembrane region" description="Helical" evidence="10">
    <location>
        <begin position="269"/>
        <end position="289"/>
    </location>
</feature>
<name>A0A7R9FS42_9CRUS</name>
<evidence type="ECO:0000256" key="2">
    <source>
        <dbReference type="ARBA" id="ARBA00022516"/>
    </source>
</evidence>
<proteinExistence type="inferred from homology"/>
<evidence type="ECO:0000256" key="5">
    <source>
        <dbReference type="ARBA" id="ARBA00022832"/>
    </source>
</evidence>
<dbReference type="GO" id="GO:0019367">
    <property type="term" value="P:fatty acid elongation, saturated fatty acid"/>
    <property type="evidence" value="ECO:0007669"/>
    <property type="project" value="TreeGrafter"/>
</dbReference>
<feature type="transmembrane region" description="Helical" evidence="10">
    <location>
        <begin position="301"/>
        <end position="327"/>
    </location>
</feature>
<feature type="transmembrane region" description="Helical" evidence="10">
    <location>
        <begin position="136"/>
        <end position="155"/>
    </location>
</feature>
<reference evidence="11" key="1">
    <citation type="submission" date="2020-11" db="EMBL/GenBank/DDBJ databases">
        <authorList>
            <person name="Tran Van P."/>
        </authorList>
    </citation>
    <scope>NUCLEOTIDE SEQUENCE</scope>
</reference>
<evidence type="ECO:0000256" key="6">
    <source>
        <dbReference type="ARBA" id="ARBA00022989"/>
    </source>
</evidence>
<evidence type="ECO:0000256" key="4">
    <source>
        <dbReference type="ARBA" id="ARBA00022692"/>
    </source>
</evidence>
<keyword evidence="5 10" id="KW-0276">Fatty acid metabolism</keyword>
<dbReference type="GO" id="GO:0034626">
    <property type="term" value="P:fatty acid elongation, polyunsaturated fatty acid"/>
    <property type="evidence" value="ECO:0007669"/>
    <property type="project" value="TreeGrafter"/>
</dbReference>
<evidence type="ECO:0000256" key="8">
    <source>
        <dbReference type="ARBA" id="ARBA00023136"/>
    </source>
</evidence>
<dbReference type="EC" id="2.3.1.199" evidence="10"/>
<organism evidence="11">
    <name type="scientific">Darwinula stevensoni</name>
    <dbReference type="NCBI Taxonomy" id="69355"/>
    <lineage>
        <taxon>Eukaryota</taxon>
        <taxon>Metazoa</taxon>
        <taxon>Ecdysozoa</taxon>
        <taxon>Arthropoda</taxon>
        <taxon>Crustacea</taxon>
        <taxon>Oligostraca</taxon>
        <taxon>Ostracoda</taxon>
        <taxon>Podocopa</taxon>
        <taxon>Podocopida</taxon>
        <taxon>Darwinulocopina</taxon>
        <taxon>Darwinuloidea</taxon>
        <taxon>Darwinulidae</taxon>
        <taxon>Darwinula</taxon>
    </lineage>
</organism>
<dbReference type="GO" id="GO:0034625">
    <property type="term" value="P:fatty acid elongation, monounsaturated fatty acid"/>
    <property type="evidence" value="ECO:0007669"/>
    <property type="project" value="TreeGrafter"/>
</dbReference>
<keyword evidence="7 10" id="KW-0443">Lipid metabolism</keyword>
<protein>
    <recommendedName>
        <fullName evidence="10">Elongation of very long chain fatty acids protein</fullName>
        <ecNumber evidence="10">2.3.1.199</ecNumber>
    </recommendedName>
    <alternativeName>
        <fullName evidence="10">Very-long-chain 3-oxoacyl-CoA synthase</fullName>
    </alternativeName>
</protein>
<evidence type="ECO:0000256" key="9">
    <source>
        <dbReference type="ARBA" id="ARBA00023160"/>
    </source>
</evidence>
<dbReference type="PANTHER" id="PTHR11157">
    <property type="entry name" value="FATTY ACID ACYL TRANSFERASE-RELATED"/>
    <property type="match status" value="1"/>
</dbReference>